<evidence type="ECO:0000313" key="6">
    <source>
        <dbReference type="EMBL" id="MBC5616333.1"/>
    </source>
</evidence>
<dbReference type="Gene3D" id="2.60.40.1180">
    <property type="entry name" value="Golgi alpha-mannosidase II"/>
    <property type="match status" value="1"/>
</dbReference>
<dbReference type="InterPro" id="IPR013780">
    <property type="entry name" value="Glyco_hydro_b"/>
</dbReference>
<evidence type="ECO:0000259" key="5">
    <source>
        <dbReference type="Pfam" id="PF16874"/>
    </source>
</evidence>
<dbReference type="Pfam" id="PF02065">
    <property type="entry name" value="Melibiase"/>
    <property type="match status" value="1"/>
</dbReference>
<accession>A0ABR7CL04</accession>
<keyword evidence="1 3" id="KW-0378">Hydrolase</keyword>
<protein>
    <recommendedName>
        <fullName evidence="3">Alpha-galactosidase</fullName>
        <ecNumber evidence="3">3.2.1.22</ecNumber>
    </recommendedName>
</protein>
<dbReference type="Pfam" id="PF16874">
    <property type="entry name" value="Glyco_hydro_36C"/>
    <property type="match status" value="1"/>
</dbReference>
<dbReference type="SUPFAM" id="SSF51445">
    <property type="entry name" value="(Trans)glycosidases"/>
    <property type="match status" value="1"/>
</dbReference>
<dbReference type="Proteomes" id="UP000636891">
    <property type="component" value="Unassembled WGS sequence"/>
</dbReference>
<evidence type="ECO:0000256" key="4">
    <source>
        <dbReference type="SAM" id="SignalP"/>
    </source>
</evidence>
<keyword evidence="4" id="KW-0732">Signal</keyword>
<dbReference type="EC" id="3.2.1.22" evidence="3"/>
<evidence type="ECO:0000313" key="7">
    <source>
        <dbReference type="Proteomes" id="UP000636891"/>
    </source>
</evidence>
<dbReference type="PIRSF" id="PIRSF005536">
    <property type="entry name" value="Agal"/>
    <property type="match status" value="1"/>
</dbReference>
<dbReference type="Gene3D" id="3.20.20.70">
    <property type="entry name" value="Aldolase class I"/>
    <property type="match status" value="1"/>
</dbReference>
<reference evidence="6 7" key="1">
    <citation type="submission" date="2020-08" db="EMBL/GenBank/DDBJ databases">
        <title>Genome public.</title>
        <authorList>
            <person name="Liu C."/>
            <person name="Sun Q."/>
        </authorList>
    </citation>
    <scope>NUCLEOTIDE SEQUENCE [LARGE SCALE GENOMIC DNA]</scope>
    <source>
        <strain evidence="6 7">New-7</strain>
    </source>
</reference>
<sequence>MFRKRVFLILLASCGLAVSLSAKKAEASVAVPQSQIDACRAWVDRQFAVGGPLPFSFVYDGKSSGEFLSGCKLKVKTGSADAARKREVRTYTDPASGLEVRCEIVRYADYPAVEWVVYFKNNGRTKTGILENLLPLDVPFGLDGKDDVYLNYNEGGHSGAKDFQPNRMKLGRQEAKEVGAFWYGFPTAENLPFFNAEWNGGTRGVMTAVGWPAQWKASFDRKADTTLNVRIGQIKTRLYLEPGEEIRTPLVVVMFWNGTRDAAQNMWRGWMYDHNLPRPGGRLPEPILEAASSAYFAEMFHATDKDQMEFIDRYLEEGVKLDYWWMDAGWYPNRGGSWQDLLGTWYPDPKRYPNGLRAISDHAHAKGVRSLLWFEPERVTAGSWIYENHPEWTLGDGTTRFFNYGNPEALAWMTDHVDSLLKSEDIDLYRQDFAVMSSDYWNEEDRKNPDRQGIAEIKHVIGYLKYMDELQRRHPGMLIDICAAGGKRLELENLRRAVPLWRSDYAFEPVGVQGQTYGLSAWIPFSGAGVNRITAYDFRSNMSPSIVLNLDSRVKDADYPLLRRLLAQWEEVRGDYRGDFYPLTAYSLQDDVWIGWMFFRPETGTGFVQMFNRAGSIYDSGVCRLKGLDPQKRYRVTDMDTQQSVLFGGEELLGQGLRFTFTQAPESKLIRISEVDRP</sequence>
<comment type="catalytic activity">
    <reaction evidence="3">
        <text>Hydrolysis of terminal, non-reducing alpha-D-galactose residues in alpha-D-galactosides, including galactose oligosaccharides, galactomannans and galactolipids.</text>
        <dbReference type="EC" id="3.2.1.22"/>
    </reaction>
</comment>
<feature type="domain" description="Glycosyl hydrolase family 36 C-terminal" evidence="5">
    <location>
        <begin position="595"/>
        <end position="671"/>
    </location>
</feature>
<feature type="signal peptide" evidence="4">
    <location>
        <begin position="1"/>
        <end position="24"/>
    </location>
</feature>
<evidence type="ECO:0000256" key="2">
    <source>
        <dbReference type="ARBA" id="ARBA00023295"/>
    </source>
</evidence>
<dbReference type="InterPro" id="IPR002252">
    <property type="entry name" value="Glyco_hydro_36"/>
</dbReference>
<feature type="chain" id="PRO_5046578798" description="Alpha-galactosidase" evidence="4">
    <location>
        <begin position="25"/>
        <end position="678"/>
    </location>
</feature>
<evidence type="ECO:0000256" key="1">
    <source>
        <dbReference type="ARBA" id="ARBA00022801"/>
    </source>
</evidence>
<dbReference type="InterPro" id="IPR038417">
    <property type="entry name" value="Alpga-gal_N_sf"/>
</dbReference>
<gene>
    <name evidence="6" type="ORF">H8S08_04765</name>
</gene>
<dbReference type="RefSeq" id="WP_118655547.1">
    <property type="nucleotide sequence ID" value="NZ_JACOOK010000002.1"/>
</dbReference>
<dbReference type="InterPro" id="IPR031705">
    <property type="entry name" value="Glyco_hydro_36_C"/>
</dbReference>
<keyword evidence="7" id="KW-1185">Reference proteome</keyword>
<dbReference type="CDD" id="cd14791">
    <property type="entry name" value="GH36"/>
    <property type="match status" value="1"/>
</dbReference>
<dbReference type="EMBL" id="JACOOK010000002">
    <property type="protein sequence ID" value="MBC5616333.1"/>
    <property type="molecule type" value="Genomic_DNA"/>
</dbReference>
<name>A0ABR7CL04_9BACT</name>
<dbReference type="InterPro" id="IPR013785">
    <property type="entry name" value="Aldolase_TIM"/>
</dbReference>
<evidence type="ECO:0000256" key="3">
    <source>
        <dbReference type="PIRNR" id="PIRNR005536"/>
    </source>
</evidence>
<dbReference type="InterPro" id="IPR017853">
    <property type="entry name" value="GH"/>
</dbReference>
<organism evidence="6 7">
    <name type="scientific">Alistipes hominis</name>
    <dbReference type="NCBI Taxonomy" id="2763015"/>
    <lineage>
        <taxon>Bacteria</taxon>
        <taxon>Pseudomonadati</taxon>
        <taxon>Bacteroidota</taxon>
        <taxon>Bacteroidia</taxon>
        <taxon>Bacteroidales</taxon>
        <taxon>Rikenellaceae</taxon>
        <taxon>Alistipes</taxon>
    </lineage>
</organism>
<comment type="similarity">
    <text evidence="3">Belongs to the glycosyl hydrolase.</text>
</comment>
<dbReference type="Gene3D" id="2.70.98.60">
    <property type="entry name" value="alpha-galactosidase from lactobacil brevis"/>
    <property type="match status" value="1"/>
</dbReference>
<comment type="caution">
    <text evidence="6">The sequence shown here is derived from an EMBL/GenBank/DDBJ whole genome shotgun (WGS) entry which is preliminary data.</text>
</comment>
<proteinExistence type="inferred from homology"/>
<keyword evidence="2 3" id="KW-0326">Glycosidase</keyword>